<evidence type="ECO:0000313" key="1">
    <source>
        <dbReference type="EMBL" id="GMN59386.1"/>
    </source>
</evidence>
<organism evidence="1 2">
    <name type="scientific">Ficus carica</name>
    <name type="common">Common fig</name>
    <dbReference type="NCBI Taxonomy" id="3494"/>
    <lineage>
        <taxon>Eukaryota</taxon>
        <taxon>Viridiplantae</taxon>
        <taxon>Streptophyta</taxon>
        <taxon>Embryophyta</taxon>
        <taxon>Tracheophyta</taxon>
        <taxon>Spermatophyta</taxon>
        <taxon>Magnoliopsida</taxon>
        <taxon>eudicotyledons</taxon>
        <taxon>Gunneridae</taxon>
        <taxon>Pentapetalae</taxon>
        <taxon>rosids</taxon>
        <taxon>fabids</taxon>
        <taxon>Rosales</taxon>
        <taxon>Moraceae</taxon>
        <taxon>Ficeae</taxon>
        <taxon>Ficus</taxon>
    </lineage>
</organism>
<dbReference type="EMBL" id="BTGU01000086">
    <property type="protein sequence ID" value="GMN59386.1"/>
    <property type="molecule type" value="Genomic_DNA"/>
</dbReference>
<evidence type="ECO:0000313" key="2">
    <source>
        <dbReference type="Proteomes" id="UP001187192"/>
    </source>
</evidence>
<dbReference type="AlphaFoldDB" id="A0AA88DQH6"/>
<keyword evidence="2" id="KW-1185">Reference proteome</keyword>
<name>A0AA88DQH6_FICCA</name>
<sequence length="126" mass="14409">MALTIRLVLYEIFKLWGGLKTRETDGDMESSNAWKVADPIRVLVGPFTRARAKKFKEVNEGDDNHFSREVNSFFGSLTNYSNLSESSVEFKTDLSVKPSILDCGVFDIPRFLLRYKQRVAVISIRI</sequence>
<gene>
    <name evidence="1" type="ORF">TIFTF001_028477</name>
</gene>
<proteinExistence type="predicted"/>
<comment type="caution">
    <text evidence="1">The sequence shown here is derived from an EMBL/GenBank/DDBJ whole genome shotgun (WGS) entry which is preliminary data.</text>
</comment>
<dbReference type="Proteomes" id="UP001187192">
    <property type="component" value="Unassembled WGS sequence"/>
</dbReference>
<reference evidence="1" key="1">
    <citation type="submission" date="2023-07" db="EMBL/GenBank/DDBJ databases">
        <title>draft genome sequence of fig (Ficus carica).</title>
        <authorList>
            <person name="Takahashi T."/>
            <person name="Nishimura K."/>
        </authorList>
    </citation>
    <scope>NUCLEOTIDE SEQUENCE</scope>
</reference>
<protein>
    <submittedName>
        <fullName evidence="1">Uncharacterized protein</fullName>
    </submittedName>
</protein>
<accession>A0AA88DQH6</accession>